<sequence length="108" mass="12115">MLVGRAFQNCAEPRMAEPKRHMDVPKERVLESPTHKHLRTERKAHKTLAAIKVDILAESQPRLAPEHAQKCENGKLPPRMAPCLKMAPLLKLPDSSTSATATLRLKLH</sequence>
<organism evidence="1 2">
    <name type="scientific">Marinobacter vinifirmus</name>
    <dbReference type="NCBI Taxonomy" id="355591"/>
    <lineage>
        <taxon>Bacteria</taxon>
        <taxon>Pseudomonadati</taxon>
        <taxon>Pseudomonadota</taxon>
        <taxon>Gammaproteobacteria</taxon>
        <taxon>Pseudomonadales</taxon>
        <taxon>Marinobacteraceae</taxon>
        <taxon>Marinobacter</taxon>
    </lineage>
</organism>
<evidence type="ECO:0000313" key="1">
    <source>
        <dbReference type="EMBL" id="OZC37901.1"/>
    </source>
</evidence>
<accession>A0A7Z1INU3</accession>
<gene>
    <name evidence="1" type="ORF">B9Q17_15275</name>
</gene>
<protein>
    <submittedName>
        <fullName evidence="1">Uncharacterized protein</fullName>
    </submittedName>
</protein>
<keyword evidence="2" id="KW-1185">Reference proteome</keyword>
<dbReference type="EMBL" id="NEFY01000001">
    <property type="protein sequence ID" value="OZC37901.1"/>
    <property type="molecule type" value="Genomic_DNA"/>
</dbReference>
<proteinExistence type="predicted"/>
<dbReference type="Proteomes" id="UP000216984">
    <property type="component" value="Unassembled WGS sequence"/>
</dbReference>
<evidence type="ECO:0000313" key="2">
    <source>
        <dbReference type="Proteomes" id="UP000216984"/>
    </source>
</evidence>
<name>A0A7Z1INU3_9GAMM</name>
<comment type="caution">
    <text evidence="1">The sequence shown here is derived from an EMBL/GenBank/DDBJ whole genome shotgun (WGS) entry which is preliminary data.</text>
</comment>
<reference evidence="1 2" key="1">
    <citation type="submission" date="2017-06" db="EMBL/GenBank/DDBJ databases">
        <title>Draft genome sequence of the halophilic bacterium Marinobacter vinifirmus FB1.</title>
        <authorList>
            <person name="Stepanov V.G."/>
            <person name="Roberts D.J."/>
            <person name="Fox G.E."/>
        </authorList>
    </citation>
    <scope>NUCLEOTIDE SEQUENCE [LARGE SCALE GENOMIC DNA]</scope>
    <source>
        <strain evidence="1 2">FB1</strain>
    </source>
</reference>
<dbReference type="AlphaFoldDB" id="A0A7Z1INU3"/>